<dbReference type="FunFam" id="3.90.226.10:FF:000040">
    <property type="entry name" value="Ethylmalonyl-CoA decarboxylase 1"/>
    <property type="match status" value="1"/>
</dbReference>
<dbReference type="PANTHER" id="PTHR11941:SF27">
    <property type="entry name" value="ETHYLMALONYL-COA DECARBOXYLASE"/>
    <property type="match status" value="1"/>
</dbReference>
<dbReference type="GO" id="GO:0006635">
    <property type="term" value="P:fatty acid beta-oxidation"/>
    <property type="evidence" value="ECO:0007669"/>
    <property type="project" value="TreeGrafter"/>
</dbReference>
<evidence type="ECO:0000256" key="4">
    <source>
        <dbReference type="ARBA" id="ARBA00023239"/>
    </source>
</evidence>
<dbReference type="SUPFAM" id="SSF52096">
    <property type="entry name" value="ClpP/crotonase"/>
    <property type="match status" value="1"/>
</dbReference>
<evidence type="ECO:0000256" key="5">
    <source>
        <dbReference type="ARBA" id="ARBA00036343"/>
    </source>
</evidence>
<evidence type="ECO:0000313" key="14">
    <source>
        <dbReference type="EMBL" id="KAF7476966.1"/>
    </source>
</evidence>
<dbReference type="AlphaFoldDB" id="A0A834QD85"/>
<evidence type="ECO:0000256" key="12">
    <source>
        <dbReference type="ARBA" id="ARBA00056546"/>
    </source>
</evidence>
<evidence type="ECO:0000256" key="7">
    <source>
        <dbReference type="ARBA" id="ARBA00038883"/>
    </source>
</evidence>
<gene>
    <name evidence="14" type="ORF">GHT09_011935</name>
</gene>
<organism evidence="14 15">
    <name type="scientific">Marmota monax</name>
    <name type="common">Woodchuck</name>
    <dbReference type="NCBI Taxonomy" id="9995"/>
    <lineage>
        <taxon>Eukaryota</taxon>
        <taxon>Metazoa</taxon>
        <taxon>Chordata</taxon>
        <taxon>Craniata</taxon>
        <taxon>Vertebrata</taxon>
        <taxon>Euteleostomi</taxon>
        <taxon>Mammalia</taxon>
        <taxon>Eutheria</taxon>
        <taxon>Euarchontoglires</taxon>
        <taxon>Glires</taxon>
        <taxon>Rodentia</taxon>
        <taxon>Sciuromorpha</taxon>
        <taxon>Sciuridae</taxon>
        <taxon>Xerinae</taxon>
        <taxon>Marmotini</taxon>
        <taxon>Marmota</taxon>
    </lineage>
</organism>
<evidence type="ECO:0000256" key="2">
    <source>
        <dbReference type="ARBA" id="ARBA00005254"/>
    </source>
</evidence>
<keyword evidence="3" id="KW-0963">Cytoplasm</keyword>
<dbReference type="InterPro" id="IPR001753">
    <property type="entry name" value="Enoyl-CoA_hydra/iso"/>
</dbReference>
<sequence>MESRGAPLPGPRQAAEQAHWPLLGVGMQWLAPPTDLRRQVHNNWLGHRQRVISIPVKKISLARLMELKQEMAKNLLNATSLSARTKLLHQVGVSLYNTSHGFYEEEVKKTLQQFPGGSIDLQKEDNGIGILTLNNPSKMNAFSGVMMLQLLEKVIELENWTEGKGLIVRGAKNTFSSGSDLNAVKALGTPQDGVALSMFMQNTLTRFMRLPLISVALIQGRALGGGAEFTTACDFRLMTPESEIRFVHKEMGIIPSWGGASRLVEIIGSRQALKVLSGALKLNSEKALNIGMVEEVLQSSDETKSLEEAQEWLMQFVNGPPEVIRALKKSVCSGRELYLEEALQNERDLLGTVWGGPANLEAIARKGKFNK</sequence>
<proteinExistence type="inferred from homology"/>
<evidence type="ECO:0000313" key="15">
    <source>
        <dbReference type="Proteomes" id="UP000662637"/>
    </source>
</evidence>
<dbReference type="Gene3D" id="3.90.226.10">
    <property type="entry name" value="2-enoyl-CoA Hydratase, Chain A, domain 1"/>
    <property type="match status" value="1"/>
</dbReference>
<dbReference type="PROSITE" id="PS00166">
    <property type="entry name" value="ENOYL_COA_HYDRATASE"/>
    <property type="match status" value="1"/>
</dbReference>
<evidence type="ECO:0000256" key="13">
    <source>
        <dbReference type="RuleBase" id="RU003707"/>
    </source>
</evidence>
<evidence type="ECO:0000256" key="3">
    <source>
        <dbReference type="ARBA" id="ARBA00022490"/>
    </source>
</evidence>
<name>A0A834QD85_MARMO</name>
<evidence type="ECO:0000256" key="8">
    <source>
        <dbReference type="ARBA" id="ARBA00039903"/>
    </source>
</evidence>
<comment type="catalytic activity">
    <reaction evidence="5">
        <text>(2S)-ethylmalonyl-CoA + H(+) = butanoyl-CoA + CO2</text>
        <dbReference type="Rhea" id="RHEA:32131"/>
        <dbReference type="ChEBI" id="CHEBI:15378"/>
        <dbReference type="ChEBI" id="CHEBI:16526"/>
        <dbReference type="ChEBI" id="CHEBI:57371"/>
        <dbReference type="ChEBI" id="CHEBI:60909"/>
        <dbReference type="EC" id="4.1.1.94"/>
    </reaction>
    <physiologicalReaction direction="left-to-right" evidence="5">
        <dbReference type="Rhea" id="RHEA:32132"/>
    </physiologicalReaction>
</comment>
<comment type="catalytic activity">
    <reaction evidence="6">
        <text>(2R)-ethylmalonyl-CoA + H(+) = butanoyl-CoA + CO2</text>
        <dbReference type="Rhea" id="RHEA:59540"/>
        <dbReference type="ChEBI" id="CHEBI:15378"/>
        <dbReference type="ChEBI" id="CHEBI:16526"/>
        <dbReference type="ChEBI" id="CHEBI:57371"/>
        <dbReference type="ChEBI" id="CHEBI:85316"/>
        <dbReference type="EC" id="4.1.1.94"/>
    </reaction>
    <physiologicalReaction direction="left-to-right" evidence="6">
        <dbReference type="Rhea" id="RHEA:59541"/>
    </physiologicalReaction>
</comment>
<keyword evidence="4" id="KW-0456">Lyase</keyword>
<comment type="subcellular location">
    <subcellularLocation>
        <location evidence="1">Cytoplasm</location>
        <location evidence="1">Cytosol</location>
    </subcellularLocation>
</comment>
<dbReference type="Pfam" id="PF00378">
    <property type="entry name" value="ECH_1"/>
    <property type="match status" value="1"/>
</dbReference>
<dbReference type="GO" id="GO:0004492">
    <property type="term" value="F:methyl/ethyl malonyl-CoA decarboxylase activity"/>
    <property type="evidence" value="ECO:0007669"/>
    <property type="project" value="UniProtKB-EC"/>
</dbReference>
<dbReference type="Proteomes" id="UP000662637">
    <property type="component" value="Unassembled WGS sequence"/>
</dbReference>
<evidence type="ECO:0000256" key="10">
    <source>
        <dbReference type="ARBA" id="ARBA00042182"/>
    </source>
</evidence>
<protein>
    <recommendedName>
        <fullName evidence="8">Ethylmalonyl-CoA decarboxylase</fullName>
        <ecNumber evidence="7">4.1.1.94</ecNumber>
    </recommendedName>
    <alternativeName>
        <fullName evidence="10">Enoyl-CoA hydratase domain-containing protein 1</fullName>
    </alternativeName>
    <alternativeName>
        <fullName evidence="9">Methylmalonyl-CoA decarboxylase</fullName>
    </alternativeName>
</protein>
<evidence type="ECO:0000256" key="11">
    <source>
        <dbReference type="ARBA" id="ARBA00047446"/>
    </source>
</evidence>
<dbReference type="GO" id="GO:0005829">
    <property type="term" value="C:cytosol"/>
    <property type="evidence" value="ECO:0007669"/>
    <property type="project" value="UniProtKB-SubCell"/>
</dbReference>
<evidence type="ECO:0000256" key="9">
    <source>
        <dbReference type="ARBA" id="ARBA00042052"/>
    </source>
</evidence>
<dbReference type="EMBL" id="WJEC01002214">
    <property type="protein sequence ID" value="KAF7476966.1"/>
    <property type="molecule type" value="Genomic_DNA"/>
</dbReference>
<dbReference type="InterPro" id="IPR018376">
    <property type="entry name" value="Enoyl-CoA_hyd/isom_CS"/>
</dbReference>
<comment type="function">
    <text evidence="12">Decarboxylates ethylmalonyl-CoA, a potentially toxic metabolite, to form butyryl-CoA, suggesting it might be involved in metabolite proofreading. Acts preferentially on (S)-ethylmalonyl-CoA but also has some activity on the (R)-isomer. Also has methylmalonyl-CoA decarboxylase activity at lower level.</text>
</comment>
<dbReference type="EC" id="4.1.1.94" evidence="7"/>
<dbReference type="CDD" id="cd06558">
    <property type="entry name" value="crotonase-like"/>
    <property type="match status" value="1"/>
</dbReference>
<reference evidence="14" key="1">
    <citation type="submission" date="2020-08" db="EMBL/GenBank/DDBJ databases">
        <authorList>
            <person name="Shumante A."/>
            <person name="Zimin A.V."/>
            <person name="Puiu D."/>
            <person name="Salzberg S.L."/>
        </authorList>
    </citation>
    <scope>NUCLEOTIDE SEQUENCE</scope>
    <source>
        <strain evidence="14">WC2-LM</strain>
        <tissue evidence="14">Liver</tissue>
    </source>
</reference>
<comment type="catalytic activity">
    <reaction evidence="11">
        <text>(S)-methylmalonyl-CoA + H(+) = propanoyl-CoA + CO2</text>
        <dbReference type="Rhea" id="RHEA:61340"/>
        <dbReference type="ChEBI" id="CHEBI:15378"/>
        <dbReference type="ChEBI" id="CHEBI:16526"/>
        <dbReference type="ChEBI" id="CHEBI:57327"/>
        <dbReference type="ChEBI" id="CHEBI:57392"/>
        <dbReference type="EC" id="4.1.1.94"/>
    </reaction>
    <physiologicalReaction direction="left-to-right" evidence="11">
        <dbReference type="Rhea" id="RHEA:61341"/>
    </physiologicalReaction>
</comment>
<comment type="similarity">
    <text evidence="2 13">Belongs to the enoyl-CoA hydratase/isomerase family.</text>
</comment>
<accession>A0A834QD85</accession>
<evidence type="ECO:0000256" key="6">
    <source>
        <dbReference type="ARBA" id="ARBA00036541"/>
    </source>
</evidence>
<comment type="caution">
    <text evidence="14">The sequence shown here is derived from an EMBL/GenBank/DDBJ whole genome shotgun (WGS) entry which is preliminary data.</text>
</comment>
<dbReference type="PANTHER" id="PTHR11941">
    <property type="entry name" value="ENOYL-COA HYDRATASE-RELATED"/>
    <property type="match status" value="1"/>
</dbReference>
<evidence type="ECO:0000256" key="1">
    <source>
        <dbReference type="ARBA" id="ARBA00004514"/>
    </source>
</evidence>
<dbReference type="InterPro" id="IPR029045">
    <property type="entry name" value="ClpP/crotonase-like_dom_sf"/>
</dbReference>